<feature type="region of interest" description="Disordered" evidence="1">
    <location>
        <begin position="205"/>
        <end position="252"/>
    </location>
</feature>
<feature type="compositionally biased region" description="Polar residues" evidence="1">
    <location>
        <begin position="215"/>
        <end position="234"/>
    </location>
</feature>
<dbReference type="Proteomes" id="UP000219914">
    <property type="component" value="Unassembled WGS sequence"/>
</dbReference>
<dbReference type="EMBL" id="NWSY01000031">
    <property type="protein sequence ID" value="PDT20048.1"/>
    <property type="molecule type" value="Genomic_DNA"/>
</dbReference>
<name>A0ABX4JJ18_9HYPH</name>
<keyword evidence="3" id="KW-1185">Reference proteome</keyword>
<comment type="caution">
    <text evidence="2">The sequence shown here is derived from an EMBL/GenBank/DDBJ whole genome shotgun (WGS) entry which is preliminary data.</text>
</comment>
<gene>
    <name evidence="2" type="ORF">CO674_29815</name>
</gene>
<reference evidence="2 3" key="1">
    <citation type="submission" date="2017-09" db="EMBL/GenBank/DDBJ databases">
        <title>Comparative genomics of rhizobia isolated from Phaseolus vulgaris in China.</title>
        <authorList>
            <person name="Tong W."/>
        </authorList>
    </citation>
    <scope>NUCLEOTIDE SEQUENCE [LARGE SCALE GENOMIC DNA]</scope>
    <source>
        <strain evidence="2 3">FH14</strain>
    </source>
</reference>
<evidence type="ECO:0000313" key="3">
    <source>
        <dbReference type="Proteomes" id="UP000219914"/>
    </source>
</evidence>
<organism evidence="2 3">
    <name type="scientific">Rhizobium hidalgonense</name>
    <dbReference type="NCBI Taxonomy" id="1538159"/>
    <lineage>
        <taxon>Bacteria</taxon>
        <taxon>Pseudomonadati</taxon>
        <taxon>Pseudomonadota</taxon>
        <taxon>Alphaproteobacteria</taxon>
        <taxon>Hyphomicrobiales</taxon>
        <taxon>Rhizobiaceae</taxon>
        <taxon>Rhizobium/Agrobacterium group</taxon>
        <taxon>Rhizobium</taxon>
    </lineage>
</organism>
<evidence type="ECO:0000256" key="1">
    <source>
        <dbReference type="SAM" id="MobiDB-lite"/>
    </source>
</evidence>
<accession>A0ABX4JJ18</accession>
<protein>
    <submittedName>
        <fullName evidence="2">Uncharacterized protein</fullName>
    </submittedName>
</protein>
<proteinExistence type="predicted"/>
<dbReference type="RefSeq" id="WP_097537111.1">
    <property type="nucleotide sequence ID" value="NZ_LODW01000061.1"/>
</dbReference>
<sequence length="391" mass="42092">MIMHKGNRLTTWLTMGACFISGPAFCEERTYYQGASWTIQMVQGAADSTSGGHTYCEVKTTSFEPRSVAIQFSPAKEAGTYRTIIKLRKLGWQLPVGATAKVKVGTLFKFTSAGQIIEGPPMTFTVESVDTMATLVADYDPNWLTEMGNALINGVFVRTKYSSALSFAFVDGNEPAWNPASFERFEQNISFNAYQQCLSDLSQMAAEPAQGGSAPMSSTSPLKPQAPLDTNASSRPPIVNSLPADQAEPAAPSGTWRFAAQDEDWGATCFVETENGNIKVGFMASPGEHIVGYVEGVFQGETRATWHVDDKPAYVSDGGQSDYFGWHEFDQLPVDLLEQISDGNELAITGMTGERVVVGLAGAIRAVSNFKACLDKPKADSPAASSPAQPN</sequence>
<evidence type="ECO:0000313" key="2">
    <source>
        <dbReference type="EMBL" id="PDT20048.1"/>
    </source>
</evidence>